<organism evidence="1 2">
    <name type="scientific">Undibacterium hunanense</name>
    <dbReference type="NCBI Taxonomy" id="2762292"/>
    <lineage>
        <taxon>Bacteria</taxon>
        <taxon>Pseudomonadati</taxon>
        <taxon>Pseudomonadota</taxon>
        <taxon>Betaproteobacteria</taxon>
        <taxon>Burkholderiales</taxon>
        <taxon>Oxalobacteraceae</taxon>
        <taxon>Undibacterium</taxon>
    </lineage>
</organism>
<gene>
    <name evidence="1" type="ORF">H8L32_16990</name>
</gene>
<comment type="caution">
    <text evidence="1">The sequence shown here is derived from an EMBL/GenBank/DDBJ whole genome shotgun (WGS) entry which is preliminary data.</text>
</comment>
<keyword evidence="2" id="KW-1185">Reference proteome</keyword>
<protein>
    <submittedName>
        <fullName evidence="1">Uncharacterized protein</fullName>
    </submittedName>
</protein>
<evidence type="ECO:0000313" key="2">
    <source>
        <dbReference type="Proteomes" id="UP000650424"/>
    </source>
</evidence>
<accession>A0ABR6ZTJ0</accession>
<dbReference type="RefSeq" id="WP_186948452.1">
    <property type="nucleotide sequence ID" value="NZ_JACOGF010000008.1"/>
</dbReference>
<proteinExistence type="predicted"/>
<sequence length="93" mass="10803">MRRHEYCRDPLAILLQREEKTCKGCRHQGWVEIGEKRQNICKLKDNHRPVRLLTKVSEQAKTATGAKETTEVDGLTAALQLHGQRCKSYEERE</sequence>
<name>A0ABR6ZTJ0_9BURK</name>
<reference evidence="1 2" key="1">
    <citation type="submission" date="2020-08" db="EMBL/GenBank/DDBJ databases">
        <title>Novel species isolated from subtropical streams in China.</title>
        <authorList>
            <person name="Lu H."/>
        </authorList>
    </citation>
    <scope>NUCLEOTIDE SEQUENCE [LARGE SCALE GENOMIC DNA]</scope>
    <source>
        <strain evidence="1 2">CY18W</strain>
    </source>
</reference>
<dbReference type="EMBL" id="JACOGF010000008">
    <property type="protein sequence ID" value="MBC3919191.1"/>
    <property type="molecule type" value="Genomic_DNA"/>
</dbReference>
<dbReference type="Proteomes" id="UP000650424">
    <property type="component" value="Unassembled WGS sequence"/>
</dbReference>
<evidence type="ECO:0000313" key="1">
    <source>
        <dbReference type="EMBL" id="MBC3919191.1"/>
    </source>
</evidence>